<reference evidence="1 2" key="1">
    <citation type="submission" date="2019-04" db="EMBL/GenBank/DDBJ databases">
        <title>Draft genome sequences for three unisolated Alnus-infective Frankia Sp+ strains, AgTrS, AiOr and AvVan, the first sequenced Frankia strains able to sporulate in-planta.</title>
        <authorList>
            <person name="Bethencourt L."/>
            <person name="Vautrin F."/>
            <person name="Taib N."/>
            <person name="Dubost A."/>
            <person name="Castro-Garcia L."/>
            <person name="Imbaud O."/>
            <person name="Abrouk D."/>
            <person name="Fournier P."/>
            <person name="Briolay J."/>
            <person name="Nguyen A."/>
            <person name="Normand P."/>
            <person name="Fernandez M.P."/>
            <person name="Brochier-Armanet C."/>
            <person name="Herrera-Belaroussi A."/>
        </authorList>
    </citation>
    <scope>NUCLEOTIDE SEQUENCE [LARGE SCALE GENOMIC DNA]</scope>
    <source>
        <strain evidence="1 2">AvVan</strain>
    </source>
</reference>
<dbReference type="OrthoDB" id="10002507at2"/>
<protein>
    <submittedName>
        <fullName evidence="1">Uncharacterized protein</fullName>
    </submittedName>
</protein>
<dbReference type="RefSeq" id="WP_136448575.1">
    <property type="nucleotide sequence ID" value="NZ_CADCWT010000026.1"/>
</dbReference>
<sequence length="62" mass="6687">MKQTRKNNLTDAIALARGMVAANRTEANDPDNDDELRYGAAQAAFAQECVLDLFTGQSTAGR</sequence>
<proteinExistence type="predicted"/>
<evidence type="ECO:0000313" key="2">
    <source>
        <dbReference type="Proteomes" id="UP000305282"/>
    </source>
</evidence>
<organism evidence="1 2">
    <name type="scientific">Candidatus Frankia alpina</name>
    <dbReference type="NCBI Taxonomy" id="2699483"/>
    <lineage>
        <taxon>Bacteria</taxon>
        <taxon>Bacillati</taxon>
        <taxon>Actinomycetota</taxon>
        <taxon>Actinomycetes</taxon>
        <taxon>Frankiales</taxon>
        <taxon>Frankiaceae</taxon>
        <taxon>Frankia</taxon>
    </lineage>
</organism>
<name>A0A4S5EL26_9ACTN</name>
<dbReference type="EMBL" id="SSXH01000351">
    <property type="protein sequence ID" value="THJ72643.1"/>
    <property type="molecule type" value="Genomic_DNA"/>
</dbReference>
<dbReference type="Proteomes" id="UP000305282">
    <property type="component" value="Unassembled WGS sequence"/>
</dbReference>
<gene>
    <name evidence="1" type="ORF">E7Y31_14255</name>
</gene>
<accession>A0A4S5EL26</accession>
<comment type="caution">
    <text evidence="1">The sequence shown here is derived from an EMBL/GenBank/DDBJ whole genome shotgun (WGS) entry which is preliminary data.</text>
</comment>
<keyword evidence="2" id="KW-1185">Reference proteome</keyword>
<dbReference type="AlphaFoldDB" id="A0A4S5EL26"/>
<evidence type="ECO:0000313" key="1">
    <source>
        <dbReference type="EMBL" id="THJ72643.1"/>
    </source>
</evidence>